<name>Q0RFJ0_FRAAA</name>
<dbReference type="AlphaFoldDB" id="Q0RFJ0"/>
<dbReference type="EMBL" id="CT573213">
    <property type="protein sequence ID" value="CAJ63753.1"/>
    <property type="molecule type" value="Genomic_DNA"/>
</dbReference>
<reference evidence="2 3" key="1">
    <citation type="journal article" date="2007" name="Genome Res.">
        <title>Genome characteristics of facultatively symbiotic Frankia sp. strains reflect host range and host plant biogeography.</title>
        <authorList>
            <person name="Normand P."/>
            <person name="Lapierre P."/>
            <person name="Tisa L.S."/>
            <person name="Gogarten J.P."/>
            <person name="Alloisio N."/>
            <person name="Bagnarol E."/>
            <person name="Bassi C.A."/>
            <person name="Berry A.M."/>
            <person name="Bickhart D.M."/>
            <person name="Choisne N."/>
            <person name="Couloux A."/>
            <person name="Cournoyer B."/>
            <person name="Cruveiller S."/>
            <person name="Daubin V."/>
            <person name="Demange N."/>
            <person name="Francino M.P."/>
            <person name="Goltsman E."/>
            <person name="Huang Y."/>
            <person name="Kopp O.R."/>
            <person name="Labarre L."/>
            <person name="Lapidus A."/>
            <person name="Lavire C."/>
            <person name="Marechal J."/>
            <person name="Martinez M."/>
            <person name="Mastronunzio J.E."/>
            <person name="Mullin B.C."/>
            <person name="Niemann J."/>
            <person name="Pujic P."/>
            <person name="Rawnsley T."/>
            <person name="Rouy Z."/>
            <person name="Schenowitz C."/>
            <person name="Sellstedt A."/>
            <person name="Tavares F."/>
            <person name="Tomkins J.P."/>
            <person name="Vallenet D."/>
            <person name="Valverde C."/>
            <person name="Wall L.G."/>
            <person name="Wang Y."/>
            <person name="Medigue C."/>
            <person name="Benson D.R."/>
        </authorList>
    </citation>
    <scope>NUCLEOTIDE SEQUENCE [LARGE SCALE GENOMIC DNA]</scope>
    <source>
        <strain evidence="3">DSM 45986 / CECT 9034 / ACN14a</strain>
    </source>
</reference>
<dbReference type="KEGG" id="fal:FRAAL5113"/>
<feature type="compositionally biased region" description="Low complexity" evidence="1">
    <location>
        <begin position="84"/>
        <end position="96"/>
    </location>
</feature>
<evidence type="ECO:0000256" key="1">
    <source>
        <dbReference type="SAM" id="MobiDB-lite"/>
    </source>
</evidence>
<evidence type="ECO:0000313" key="3">
    <source>
        <dbReference type="Proteomes" id="UP000000657"/>
    </source>
</evidence>
<sequence>MRWPWRSGRTPPPILVDDGSLAVLASSFDPAAGEGPALAALASAGHPADAPVLLRHLFALPDPSDAPGQPDTPAQPDTPGPPEGAGASSSGAGEAALRTAVERDGYEVHRLGERLAVTRQVVPTILAVAQERARMTGLETRLPVVYLGWQALAPPPARTSNPP</sequence>
<organism evidence="2 3">
    <name type="scientific">Frankia alni (strain DSM 45986 / CECT 9034 / ACN14a)</name>
    <dbReference type="NCBI Taxonomy" id="326424"/>
    <lineage>
        <taxon>Bacteria</taxon>
        <taxon>Bacillati</taxon>
        <taxon>Actinomycetota</taxon>
        <taxon>Actinomycetes</taxon>
        <taxon>Frankiales</taxon>
        <taxon>Frankiaceae</taxon>
        <taxon>Frankia</taxon>
    </lineage>
</organism>
<gene>
    <name evidence="2" type="ordered locus">FRAAL5113</name>
</gene>
<keyword evidence="3" id="KW-1185">Reference proteome</keyword>
<proteinExistence type="predicted"/>
<dbReference type="OrthoDB" id="3215358at2"/>
<dbReference type="RefSeq" id="WP_011606221.1">
    <property type="nucleotide sequence ID" value="NC_008278.1"/>
</dbReference>
<dbReference type="Proteomes" id="UP000000657">
    <property type="component" value="Chromosome"/>
</dbReference>
<feature type="region of interest" description="Disordered" evidence="1">
    <location>
        <begin position="59"/>
        <end position="101"/>
    </location>
</feature>
<dbReference type="HOGENOM" id="CLU_1537850_0_0_11"/>
<accession>Q0RFJ0</accession>
<evidence type="ECO:0000313" key="2">
    <source>
        <dbReference type="EMBL" id="CAJ63753.1"/>
    </source>
</evidence>
<protein>
    <submittedName>
        <fullName evidence="2">Uncharacterized protein</fullName>
    </submittedName>
</protein>